<dbReference type="EMBL" id="JQEC01000075">
    <property type="protein sequence ID" value="KGJ86504.1"/>
    <property type="molecule type" value="Genomic_DNA"/>
</dbReference>
<dbReference type="Proteomes" id="UP000029868">
    <property type="component" value="Unassembled WGS sequence"/>
</dbReference>
<dbReference type="PATRIC" id="fig|28229.3.peg.4724"/>
<proteinExistence type="predicted"/>
<sequence>MEFNTPQAIRKIKLSPQSTILINGKNQCKLQAMSFALKYHKVDVTETFGELTVKGVVPVGG</sequence>
<dbReference type="AlphaFoldDB" id="A0A099K6T5"/>
<gene>
    <name evidence="1" type="ORF">GAB14E_0777</name>
</gene>
<dbReference type="OrthoDB" id="6228483at2"/>
<name>A0A099K6T5_COLPS</name>
<dbReference type="RefSeq" id="WP_033084630.1">
    <property type="nucleotide sequence ID" value="NZ_JQEC01000075.1"/>
</dbReference>
<evidence type="ECO:0000313" key="2">
    <source>
        <dbReference type="Proteomes" id="UP000029868"/>
    </source>
</evidence>
<accession>A0A099K6T5</accession>
<protein>
    <submittedName>
        <fullName evidence="1">Uncharacterized protein</fullName>
    </submittedName>
</protein>
<evidence type="ECO:0000313" key="1">
    <source>
        <dbReference type="EMBL" id="KGJ86504.1"/>
    </source>
</evidence>
<comment type="caution">
    <text evidence="1">The sequence shown here is derived from an EMBL/GenBank/DDBJ whole genome shotgun (WGS) entry which is preliminary data.</text>
</comment>
<reference evidence="1 2" key="1">
    <citation type="submission" date="2014-08" db="EMBL/GenBank/DDBJ databases">
        <title>Genomic and Phenotypic Diversity of Colwellia psychrerythraea strains from Disparate Marine Basins.</title>
        <authorList>
            <person name="Techtmann S.M."/>
            <person name="Stelling S.C."/>
            <person name="Utturkar S.M."/>
            <person name="Alshibli N."/>
            <person name="Harris A."/>
            <person name="Brown S.D."/>
            <person name="Hazen T.C."/>
        </authorList>
    </citation>
    <scope>NUCLEOTIDE SEQUENCE [LARGE SCALE GENOMIC DNA]</scope>
    <source>
        <strain evidence="1 2">GAB14E</strain>
    </source>
</reference>
<organism evidence="1 2">
    <name type="scientific">Colwellia psychrerythraea</name>
    <name type="common">Vibrio psychroerythus</name>
    <dbReference type="NCBI Taxonomy" id="28229"/>
    <lineage>
        <taxon>Bacteria</taxon>
        <taxon>Pseudomonadati</taxon>
        <taxon>Pseudomonadota</taxon>
        <taxon>Gammaproteobacteria</taxon>
        <taxon>Alteromonadales</taxon>
        <taxon>Colwelliaceae</taxon>
        <taxon>Colwellia</taxon>
    </lineage>
</organism>